<feature type="compositionally biased region" description="Low complexity" evidence="1">
    <location>
        <begin position="407"/>
        <end position="435"/>
    </location>
</feature>
<evidence type="ECO:0000313" key="4">
    <source>
        <dbReference type="Proteomes" id="UP001556367"/>
    </source>
</evidence>
<feature type="compositionally biased region" description="Polar residues" evidence="1">
    <location>
        <begin position="302"/>
        <end position="321"/>
    </location>
</feature>
<dbReference type="Proteomes" id="UP001556367">
    <property type="component" value="Unassembled WGS sequence"/>
</dbReference>
<evidence type="ECO:0000256" key="1">
    <source>
        <dbReference type="SAM" id="MobiDB-lite"/>
    </source>
</evidence>
<feature type="region of interest" description="Disordered" evidence="1">
    <location>
        <begin position="407"/>
        <end position="495"/>
    </location>
</feature>
<sequence length="495" mass="53313">MFYGHPVERLCTYQYSLVSLLPGLLQTLDDCGSPPLAERARTLSRPTSLRTSDHKSMMAFMGLPLDVFGQDAFFQPYLPLQQLDVLKETGSWLCGTTNSIVTQQKEIDLLVNTETGAFEFRDPQLERIAGLTAADRKWMDTIVKDVNDSLTEGEGMRFRGSDDYLRTKFEEYIHAALSSVKYRDFTTKGESNGVIITGGTGGDPKATEDFNLLWIAEFKRTRAYDVWDRVTDPLIFDIVEPRHPCNEKPTVVSDLGLRLQEGIQDLKLDQQLAPAREAVTRTFAAGSTNFFKAVEGVRGRWQRSNSSSTSLEQGSRSSTPVEISKTDAIEELTESPPGTARPVDVSKRSSAESNASAGTSASANANTITSPGGTMRPALSAWGSSIGGFFSARAPKFAYATSPVVTPAAAPATSPPESEAGSRPASVAQPVAVPATLPPPTTTPPARKSPTGMRPLLAGTRAASIPRAPSQERAPVIPRAPSQESVDPTVIGMAS</sequence>
<dbReference type="Pfam" id="PF09794">
    <property type="entry name" value="Avl9"/>
    <property type="match status" value="1"/>
</dbReference>
<name>A0ABR3JZT1_9AGAR</name>
<feature type="domain" description="AVL9/DENND6" evidence="2">
    <location>
        <begin position="1"/>
        <end position="180"/>
    </location>
</feature>
<dbReference type="InterPro" id="IPR051731">
    <property type="entry name" value="DENND11/AVL9_GEFs"/>
</dbReference>
<accession>A0ABR3JZT1</accession>
<organism evidence="3 4">
    <name type="scientific">Hohenbuehelia grisea</name>
    <dbReference type="NCBI Taxonomy" id="104357"/>
    <lineage>
        <taxon>Eukaryota</taxon>
        <taxon>Fungi</taxon>
        <taxon>Dikarya</taxon>
        <taxon>Basidiomycota</taxon>
        <taxon>Agaricomycotina</taxon>
        <taxon>Agaricomycetes</taxon>
        <taxon>Agaricomycetidae</taxon>
        <taxon>Agaricales</taxon>
        <taxon>Pleurotineae</taxon>
        <taxon>Pleurotaceae</taxon>
        <taxon>Hohenbuehelia</taxon>
    </lineage>
</organism>
<dbReference type="PANTHER" id="PTHR31017">
    <property type="entry name" value="LATE SECRETORY PATHWAY PROTEIN AVL9-RELATED"/>
    <property type="match status" value="1"/>
</dbReference>
<keyword evidence="4" id="KW-1185">Reference proteome</keyword>
<evidence type="ECO:0000313" key="3">
    <source>
        <dbReference type="EMBL" id="KAL0961458.1"/>
    </source>
</evidence>
<evidence type="ECO:0000259" key="2">
    <source>
        <dbReference type="Pfam" id="PF09794"/>
    </source>
</evidence>
<dbReference type="InterPro" id="IPR018307">
    <property type="entry name" value="ABL9/DENND6_dom"/>
</dbReference>
<feature type="compositionally biased region" description="Low complexity" evidence="1">
    <location>
        <begin position="351"/>
        <end position="370"/>
    </location>
</feature>
<dbReference type="PANTHER" id="PTHR31017:SF1">
    <property type="entry name" value="LATE SECRETORY PATHWAY PROTEIN AVL9 HOMOLOG"/>
    <property type="match status" value="1"/>
</dbReference>
<gene>
    <name evidence="3" type="ORF">HGRIS_006403</name>
</gene>
<protein>
    <recommendedName>
        <fullName evidence="2">AVL9/DENND6 domain-containing protein</fullName>
    </recommendedName>
</protein>
<reference evidence="4" key="1">
    <citation type="submission" date="2024-06" db="EMBL/GenBank/DDBJ databases">
        <title>Multi-omics analyses provide insights into the biosynthesis of the anticancer antibiotic pleurotin in Hohenbuehelia grisea.</title>
        <authorList>
            <person name="Weaver J.A."/>
            <person name="Alberti F."/>
        </authorList>
    </citation>
    <scope>NUCLEOTIDE SEQUENCE [LARGE SCALE GENOMIC DNA]</scope>
    <source>
        <strain evidence="4">T-177</strain>
    </source>
</reference>
<feature type="region of interest" description="Disordered" evidence="1">
    <location>
        <begin position="302"/>
        <end position="373"/>
    </location>
</feature>
<proteinExistence type="predicted"/>
<comment type="caution">
    <text evidence="3">The sequence shown here is derived from an EMBL/GenBank/DDBJ whole genome shotgun (WGS) entry which is preliminary data.</text>
</comment>
<dbReference type="EMBL" id="JASNQZ010000001">
    <property type="protein sequence ID" value="KAL0961458.1"/>
    <property type="molecule type" value="Genomic_DNA"/>
</dbReference>